<dbReference type="OrthoDB" id="7870532at2"/>
<sequence length="112" mass="12840">MTFIIRDRAPVPELDSEIARLRELLKDLEKVRSGQHPDQDALSESPLLQDWEVTVRPELCLTGIVHGHTRIKDSRAAITTELWLFAPQLGYARTLSRFYALGAPAILRKRRH</sequence>
<protein>
    <submittedName>
        <fullName evidence="1">Uncharacterized protein</fullName>
    </submittedName>
</protein>
<dbReference type="KEGG" id="rpe:RPE_2440"/>
<dbReference type="EMBL" id="CP000463">
    <property type="protein sequence ID" value="ABJ06379.1"/>
    <property type="molecule type" value="Genomic_DNA"/>
</dbReference>
<dbReference type="HOGENOM" id="CLU_144120_0_0_5"/>
<reference evidence="1" key="1">
    <citation type="submission" date="2006-09" db="EMBL/GenBank/DDBJ databases">
        <title>Complete sequence of Rhodopseudomonas palustris BisA53.</title>
        <authorList>
            <consortium name="US DOE Joint Genome Institute"/>
            <person name="Copeland A."/>
            <person name="Lucas S."/>
            <person name="Lapidus A."/>
            <person name="Barry K."/>
            <person name="Detter J.C."/>
            <person name="Glavina del Rio T."/>
            <person name="Hammon N."/>
            <person name="Israni S."/>
            <person name="Dalin E."/>
            <person name="Tice H."/>
            <person name="Pitluck S."/>
            <person name="Chain P."/>
            <person name="Malfatti S."/>
            <person name="Shin M."/>
            <person name="Vergez L."/>
            <person name="Schmutz J."/>
            <person name="Larimer F."/>
            <person name="Land M."/>
            <person name="Hauser L."/>
            <person name="Pelletier D.A."/>
            <person name="Kyrpides N."/>
            <person name="Kim E."/>
            <person name="Harwood C.S."/>
            <person name="Oda Y."/>
            <person name="Richardson P."/>
        </authorList>
    </citation>
    <scope>NUCLEOTIDE SEQUENCE [LARGE SCALE GENOMIC DNA]</scope>
    <source>
        <strain evidence="1">BisA53</strain>
    </source>
</reference>
<name>Q07NV5_RHOP5</name>
<dbReference type="eggNOG" id="ENOG5033AVP">
    <property type="taxonomic scope" value="Bacteria"/>
</dbReference>
<gene>
    <name evidence="1" type="ordered locus">RPE_2440</name>
</gene>
<dbReference type="STRING" id="316055.RPE_2440"/>
<dbReference type="AlphaFoldDB" id="Q07NV5"/>
<accession>Q07NV5</accession>
<evidence type="ECO:0000313" key="1">
    <source>
        <dbReference type="EMBL" id="ABJ06379.1"/>
    </source>
</evidence>
<proteinExistence type="predicted"/>
<organism evidence="1">
    <name type="scientific">Rhodopseudomonas palustris (strain BisA53)</name>
    <dbReference type="NCBI Taxonomy" id="316055"/>
    <lineage>
        <taxon>Bacteria</taxon>
        <taxon>Pseudomonadati</taxon>
        <taxon>Pseudomonadota</taxon>
        <taxon>Alphaproteobacteria</taxon>
        <taxon>Hyphomicrobiales</taxon>
        <taxon>Nitrobacteraceae</taxon>
        <taxon>Rhodopseudomonas</taxon>
    </lineage>
</organism>